<comment type="caution">
    <text evidence="1">The sequence shown here is derived from an EMBL/GenBank/DDBJ whole genome shotgun (WGS) entry which is preliminary data.</text>
</comment>
<name>A0A814JWS9_9BILA</name>
<dbReference type="AlphaFoldDB" id="A0A814JWS9"/>
<proteinExistence type="predicted"/>
<feature type="non-terminal residue" evidence="1">
    <location>
        <position position="76"/>
    </location>
</feature>
<accession>A0A814JWS9</accession>
<evidence type="ECO:0000313" key="2">
    <source>
        <dbReference type="Proteomes" id="UP000663879"/>
    </source>
</evidence>
<keyword evidence="2" id="KW-1185">Reference proteome</keyword>
<sequence>MEEELKLRIRELEQFEDKYYIILRRSNELLEENIDLRQANLELLDENLKLKNRVKDLLPTESSNKEQILSTNQTAV</sequence>
<gene>
    <name evidence="1" type="ORF">OXX778_LOCUS18367</name>
</gene>
<dbReference type="Proteomes" id="UP000663879">
    <property type="component" value="Unassembled WGS sequence"/>
</dbReference>
<dbReference type="EMBL" id="CAJNOC010005066">
    <property type="protein sequence ID" value="CAF1041401.1"/>
    <property type="molecule type" value="Genomic_DNA"/>
</dbReference>
<evidence type="ECO:0000313" key="1">
    <source>
        <dbReference type="EMBL" id="CAF1041401.1"/>
    </source>
</evidence>
<reference evidence="1" key="1">
    <citation type="submission" date="2021-02" db="EMBL/GenBank/DDBJ databases">
        <authorList>
            <person name="Nowell W R."/>
        </authorList>
    </citation>
    <scope>NUCLEOTIDE SEQUENCE</scope>
    <source>
        <strain evidence="1">Ploen Becks lab</strain>
    </source>
</reference>
<organism evidence="1 2">
    <name type="scientific">Brachionus calyciflorus</name>
    <dbReference type="NCBI Taxonomy" id="104777"/>
    <lineage>
        <taxon>Eukaryota</taxon>
        <taxon>Metazoa</taxon>
        <taxon>Spiralia</taxon>
        <taxon>Gnathifera</taxon>
        <taxon>Rotifera</taxon>
        <taxon>Eurotatoria</taxon>
        <taxon>Monogononta</taxon>
        <taxon>Pseudotrocha</taxon>
        <taxon>Ploima</taxon>
        <taxon>Brachionidae</taxon>
        <taxon>Brachionus</taxon>
    </lineage>
</organism>
<protein>
    <submittedName>
        <fullName evidence="1">Uncharacterized protein</fullName>
    </submittedName>
</protein>